<protein>
    <submittedName>
        <fullName evidence="2">Uncharacterized protein</fullName>
    </submittedName>
</protein>
<feature type="region of interest" description="Disordered" evidence="1">
    <location>
        <begin position="1"/>
        <end position="104"/>
    </location>
</feature>
<dbReference type="SUPFAM" id="SSF52309">
    <property type="entry name" value="N-(deoxy)ribosyltransferase-like"/>
    <property type="match status" value="1"/>
</dbReference>
<evidence type="ECO:0000313" key="3">
    <source>
        <dbReference type="Proteomes" id="UP000624709"/>
    </source>
</evidence>
<feature type="compositionally biased region" description="Basic and acidic residues" evidence="1">
    <location>
        <begin position="83"/>
        <end position="96"/>
    </location>
</feature>
<comment type="caution">
    <text evidence="2">The sequence shown here is derived from an EMBL/GenBank/DDBJ whole genome shotgun (WGS) entry which is preliminary data.</text>
</comment>
<keyword evidence="3" id="KW-1185">Reference proteome</keyword>
<feature type="compositionally biased region" description="Gly residues" evidence="1">
    <location>
        <begin position="17"/>
        <end position="30"/>
    </location>
</feature>
<feature type="compositionally biased region" description="Low complexity" evidence="1">
    <location>
        <begin position="64"/>
        <end position="81"/>
    </location>
</feature>
<sequence>MAKPRTHPHAGGSSHPSGGGTPETENGGGTSRPRYSTTVSAPEHVSAGQDTIEGSANGGRPNIGGTPAPSGSTGGTDSSTGRPKIDDSELAHDAIHGDVSTDPGEAVFWSGRTQTGSDPDTFEYAGPDTAMQMARDRDMTTLEGLIEERKLQMPDWDKDDPAIVESWTRISERYAAGVSGEVHVILGEQVRPGAVWETEFETLMKNPNISSITAIDLTTGREENLYSRGPQAPSRSGSR</sequence>
<feature type="region of interest" description="Disordered" evidence="1">
    <location>
        <begin position="219"/>
        <end position="239"/>
    </location>
</feature>
<evidence type="ECO:0000256" key="1">
    <source>
        <dbReference type="SAM" id="MobiDB-lite"/>
    </source>
</evidence>
<organism evidence="2 3">
    <name type="scientific">Actinoplanes palleronii</name>
    <dbReference type="NCBI Taxonomy" id="113570"/>
    <lineage>
        <taxon>Bacteria</taxon>
        <taxon>Bacillati</taxon>
        <taxon>Actinomycetota</taxon>
        <taxon>Actinomycetes</taxon>
        <taxon>Micromonosporales</taxon>
        <taxon>Micromonosporaceae</taxon>
        <taxon>Actinoplanes</taxon>
    </lineage>
</organism>
<gene>
    <name evidence="2" type="ORF">Apa02nite_006210</name>
</gene>
<dbReference type="EMBL" id="BOMS01000009">
    <property type="protein sequence ID" value="GIE64513.1"/>
    <property type="molecule type" value="Genomic_DNA"/>
</dbReference>
<proteinExistence type="predicted"/>
<reference evidence="2 3" key="1">
    <citation type="submission" date="2021-01" db="EMBL/GenBank/DDBJ databases">
        <title>Whole genome shotgun sequence of Actinoplanes palleronii NBRC 14916.</title>
        <authorList>
            <person name="Komaki H."/>
            <person name="Tamura T."/>
        </authorList>
    </citation>
    <scope>NUCLEOTIDE SEQUENCE [LARGE SCALE GENOMIC DNA]</scope>
    <source>
        <strain evidence="2 3">NBRC 14916</strain>
    </source>
</reference>
<evidence type="ECO:0000313" key="2">
    <source>
        <dbReference type="EMBL" id="GIE64513.1"/>
    </source>
</evidence>
<dbReference type="Proteomes" id="UP000624709">
    <property type="component" value="Unassembled WGS sequence"/>
</dbReference>
<name>A0ABQ4B1F8_9ACTN</name>
<accession>A0ABQ4B1F8</accession>